<gene>
    <name evidence="1" type="ORF">FNV43_RR04545</name>
</gene>
<reference evidence="1" key="1">
    <citation type="submission" date="2020-03" db="EMBL/GenBank/DDBJ databases">
        <title>A high-quality chromosome-level genome assembly of a woody plant with both climbing and erect habits, Rhamnella rubrinervis.</title>
        <authorList>
            <person name="Lu Z."/>
            <person name="Yang Y."/>
            <person name="Zhu X."/>
            <person name="Sun Y."/>
        </authorList>
    </citation>
    <scope>NUCLEOTIDE SEQUENCE</scope>
    <source>
        <strain evidence="1">BYM</strain>
        <tissue evidence="1">Leaf</tissue>
    </source>
</reference>
<dbReference type="AlphaFoldDB" id="A0A8K0HL84"/>
<protein>
    <submittedName>
        <fullName evidence="1">Uncharacterized protein</fullName>
    </submittedName>
</protein>
<evidence type="ECO:0000313" key="2">
    <source>
        <dbReference type="Proteomes" id="UP000796880"/>
    </source>
</evidence>
<accession>A0A8K0HL84</accession>
<proteinExistence type="predicted"/>
<dbReference type="EMBL" id="VOIH02000002">
    <property type="protein sequence ID" value="KAF3454098.1"/>
    <property type="molecule type" value="Genomic_DNA"/>
</dbReference>
<dbReference type="Proteomes" id="UP000796880">
    <property type="component" value="Unassembled WGS sequence"/>
</dbReference>
<organism evidence="1 2">
    <name type="scientific">Rhamnella rubrinervis</name>
    <dbReference type="NCBI Taxonomy" id="2594499"/>
    <lineage>
        <taxon>Eukaryota</taxon>
        <taxon>Viridiplantae</taxon>
        <taxon>Streptophyta</taxon>
        <taxon>Embryophyta</taxon>
        <taxon>Tracheophyta</taxon>
        <taxon>Spermatophyta</taxon>
        <taxon>Magnoliopsida</taxon>
        <taxon>eudicotyledons</taxon>
        <taxon>Gunneridae</taxon>
        <taxon>Pentapetalae</taxon>
        <taxon>rosids</taxon>
        <taxon>fabids</taxon>
        <taxon>Rosales</taxon>
        <taxon>Rhamnaceae</taxon>
        <taxon>rhamnoid group</taxon>
        <taxon>Rhamneae</taxon>
        <taxon>Rhamnella</taxon>
    </lineage>
</organism>
<comment type="caution">
    <text evidence="1">The sequence shown here is derived from an EMBL/GenBank/DDBJ whole genome shotgun (WGS) entry which is preliminary data.</text>
</comment>
<evidence type="ECO:0000313" key="1">
    <source>
        <dbReference type="EMBL" id="KAF3454098.1"/>
    </source>
</evidence>
<keyword evidence="2" id="KW-1185">Reference proteome</keyword>
<sequence>MFLVSNHKYLQFRIRDDDAYTNGVEAYTGLTSSDTLLTGSPSSPVSPFILGFHKDLHEHFHEISPPIVEMTNVLFGRKILQADLVMHIAQNASHSFTIVRVVPSMKTCIYFMNPASDMVSHVCSSTEITTKYMKPSYEMTSMDSKDDTTTISQAWSYDSTPSHTITQVQEDPTIPSRTNLDTTLSISANMSVDVSYEIDPHPIVTIGPSLTETRISFNSHLIIEDIIEAKRNSDVDDFLADHDPAQNSDCELALTNNTELATFNKFHENIFDATSHRSSMISLQTSIQSKASEYTKASAKLIAQEHLVEELKAKLIEAEDIYGNLWCSIQHTIDEAKNEKK</sequence>
<name>A0A8K0HL84_9ROSA</name>